<dbReference type="EMBL" id="CP030261">
    <property type="protein sequence ID" value="AXB55774.1"/>
    <property type="molecule type" value="Genomic_DNA"/>
</dbReference>
<keyword evidence="1" id="KW-0812">Transmembrane</keyword>
<organism evidence="2 3">
    <name type="scientific">Flavobacterium fluviale</name>
    <dbReference type="NCBI Taxonomy" id="2249356"/>
    <lineage>
        <taxon>Bacteria</taxon>
        <taxon>Pseudomonadati</taxon>
        <taxon>Bacteroidota</taxon>
        <taxon>Flavobacteriia</taxon>
        <taxon>Flavobacteriales</taxon>
        <taxon>Flavobacteriaceae</taxon>
        <taxon>Flavobacterium</taxon>
    </lineage>
</organism>
<sequence>MLEMYKKVVLENYANFNGRARRREYWMFILVNAIITIVLAIVDRVCGLTFGAGESGILRTIYGLVVLLPGLAAAVRRMHDVDKSGWFVLIPFYNLYLACQEGIAGSNQYGVDPKNPLEEINEIGKE</sequence>
<dbReference type="Proteomes" id="UP000251561">
    <property type="component" value="Chromosome"/>
</dbReference>
<dbReference type="RefSeq" id="WP_113676846.1">
    <property type="nucleotide sequence ID" value="NZ_CP030261.1"/>
</dbReference>
<dbReference type="OrthoDB" id="9812349at2"/>
<evidence type="ECO:0000256" key="1">
    <source>
        <dbReference type="SAM" id="Phobius"/>
    </source>
</evidence>
<accession>A0A344LPD2</accession>
<gene>
    <name evidence="2" type="ORF">HYN86_03820</name>
</gene>
<feature type="transmembrane region" description="Helical" evidence="1">
    <location>
        <begin position="25"/>
        <end position="50"/>
    </location>
</feature>
<reference evidence="2 3" key="1">
    <citation type="submission" date="2018-06" db="EMBL/GenBank/DDBJ databases">
        <title>Genome sequencing of Flavobacterium.</title>
        <authorList>
            <person name="Baek M.-G."/>
            <person name="Yi H."/>
        </authorList>
    </citation>
    <scope>NUCLEOTIDE SEQUENCE [LARGE SCALE GENOMIC DNA]</scope>
    <source>
        <strain evidence="2 3">HYN0086</strain>
    </source>
</reference>
<evidence type="ECO:0000313" key="2">
    <source>
        <dbReference type="EMBL" id="AXB55774.1"/>
    </source>
</evidence>
<dbReference type="PANTHER" id="PTHR34980">
    <property type="entry name" value="INNER MEMBRANE PROTEIN-RELATED-RELATED"/>
    <property type="match status" value="1"/>
</dbReference>
<dbReference type="PANTHER" id="PTHR34980:SF2">
    <property type="entry name" value="INNER MEMBRANE PROTEIN YHAH-RELATED"/>
    <property type="match status" value="1"/>
</dbReference>
<feature type="transmembrane region" description="Helical" evidence="1">
    <location>
        <begin position="56"/>
        <end position="75"/>
    </location>
</feature>
<dbReference type="KEGG" id="ffl:HYN86_03820"/>
<dbReference type="GO" id="GO:0005886">
    <property type="term" value="C:plasma membrane"/>
    <property type="evidence" value="ECO:0007669"/>
    <property type="project" value="TreeGrafter"/>
</dbReference>
<protein>
    <submittedName>
        <fullName evidence="2">DUF805 domain-containing protein</fullName>
    </submittedName>
</protein>
<dbReference type="Pfam" id="PF05656">
    <property type="entry name" value="DUF805"/>
    <property type="match status" value="1"/>
</dbReference>
<dbReference type="AlphaFoldDB" id="A0A344LPD2"/>
<keyword evidence="3" id="KW-1185">Reference proteome</keyword>
<keyword evidence="1" id="KW-0472">Membrane</keyword>
<dbReference type="InterPro" id="IPR008523">
    <property type="entry name" value="DUF805"/>
</dbReference>
<keyword evidence="1" id="KW-1133">Transmembrane helix</keyword>
<proteinExistence type="predicted"/>
<name>A0A344LPD2_9FLAO</name>
<evidence type="ECO:0000313" key="3">
    <source>
        <dbReference type="Proteomes" id="UP000251561"/>
    </source>
</evidence>